<evidence type="ECO:0000256" key="7">
    <source>
        <dbReference type="ARBA" id="ARBA00048666"/>
    </source>
</evidence>
<dbReference type="PANTHER" id="PTHR43107">
    <property type="entry name" value="LONG-CHAIN FATTY ACID TRANSPORT PROTEIN"/>
    <property type="match status" value="1"/>
</dbReference>
<evidence type="ECO:0000256" key="6">
    <source>
        <dbReference type="ARBA" id="ARBA00041297"/>
    </source>
</evidence>
<protein>
    <recommendedName>
        <fullName evidence="6">Long-chain-fatty-acid--CoA ligase</fullName>
    </recommendedName>
</protein>
<evidence type="ECO:0000256" key="5">
    <source>
        <dbReference type="ARBA" id="ARBA00036527"/>
    </source>
</evidence>
<proteinExistence type="inferred from homology"/>
<dbReference type="PROSITE" id="PS00455">
    <property type="entry name" value="AMP_BINDING"/>
    <property type="match status" value="1"/>
</dbReference>
<dbReference type="GO" id="GO:0004467">
    <property type="term" value="F:long-chain fatty acid-CoA ligase activity"/>
    <property type="evidence" value="ECO:0007669"/>
    <property type="project" value="TreeGrafter"/>
</dbReference>
<reference evidence="10" key="1">
    <citation type="submission" date="2015-06" db="EMBL/GenBank/DDBJ databases">
        <authorList>
            <person name="Hoefler B.C."/>
            <person name="Straight P.D."/>
        </authorList>
    </citation>
    <scope>NUCLEOTIDE SEQUENCE</scope>
</reference>
<dbReference type="GO" id="GO:0005524">
    <property type="term" value="F:ATP binding"/>
    <property type="evidence" value="ECO:0007669"/>
    <property type="project" value="UniProtKB-KW"/>
</dbReference>
<accession>A0A0K8U315</accession>
<evidence type="ECO:0000256" key="4">
    <source>
        <dbReference type="ARBA" id="ARBA00022840"/>
    </source>
</evidence>
<dbReference type="GO" id="GO:0005324">
    <property type="term" value="F:long-chain fatty acid transmembrane transporter activity"/>
    <property type="evidence" value="ECO:0007669"/>
    <property type="project" value="TreeGrafter"/>
</dbReference>
<evidence type="ECO:0000313" key="10">
    <source>
        <dbReference type="EMBL" id="JAI21097.1"/>
    </source>
</evidence>
<dbReference type="EMBL" id="GDHF01031217">
    <property type="protein sequence ID" value="JAI21097.1"/>
    <property type="molecule type" value="Transcribed_RNA"/>
</dbReference>
<comment type="catalytic activity">
    <reaction evidence="7">
        <text>tetracosanoate + ATP + CoA = tetracosanoyl-CoA + AMP + diphosphate</text>
        <dbReference type="Rhea" id="RHEA:33639"/>
        <dbReference type="ChEBI" id="CHEBI:30616"/>
        <dbReference type="ChEBI" id="CHEBI:31014"/>
        <dbReference type="ChEBI" id="CHEBI:33019"/>
        <dbReference type="ChEBI" id="CHEBI:57287"/>
        <dbReference type="ChEBI" id="CHEBI:65052"/>
        <dbReference type="ChEBI" id="CHEBI:456215"/>
    </reaction>
    <physiologicalReaction direction="left-to-right" evidence="7">
        <dbReference type="Rhea" id="RHEA:33640"/>
    </physiologicalReaction>
</comment>
<keyword evidence="4" id="KW-0067">ATP-binding</keyword>
<dbReference type="GO" id="GO:0005886">
    <property type="term" value="C:plasma membrane"/>
    <property type="evidence" value="ECO:0007669"/>
    <property type="project" value="TreeGrafter"/>
</dbReference>
<dbReference type="GO" id="GO:0005789">
    <property type="term" value="C:endoplasmic reticulum membrane"/>
    <property type="evidence" value="ECO:0007669"/>
    <property type="project" value="TreeGrafter"/>
</dbReference>
<dbReference type="InterPro" id="IPR042099">
    <property type="entry name" value="ANL_N_sf"/>
</dbReference>
<evidence type="ECO:0000256" key="2">
    <source>
        <dbReference type="ARBA" id="ARBA00022598"/>
    </source>
</evidence>
<dbReference type="OrthoDB" id="288590at2759"/>
<gene>
    <name evidence="10" type="primary">SLC27A4_12</name>
    <name evidence="10" type="ORF">c0_g1_i5</name>
</gene>
<dbReference type="InterPro" id="IPR020845">
    <property type="entry name" value="AMP-binding_CS"/>
</dbReference>
<dbReference type="PANTHER" id="PTHR43107:SF15">
    <property type="entry name" value="FATTY ACID TRANSPORT PROTEIN 3, ISOFORM A"/>
    <property type="match status" value="1"/>
</dbReference>
<feature type="domain" description="AMP-dependent synthetase/ligase" evidence="9">
    <location>
        <begin position="92"/>
        <end position="331"/>
    </location>
</feature>
<organism evidence="10">
    <name type="scientific">Bactrocera latifrons</name>
    <name type="common">Malaysian fruit fly</name>
    <name type="synonym">Chaetodacus latifrons</name>
    <dbReference type="NCBI Taxonomy" id="174628"/>
    <lineage>
        <taxon>Eukaryota</taxon>
        <taxon>Metazoa</taxon>
        <taxon>Ecdysozoa</taxon>
        <taxon>Arthropoda</taxon>
        <taxon>Hexapoda</taxon>
        <taxon>Insecta</taxon>
        <taxon>Pterygota</taxon>
        <taxon>Neoptera</taxon>
        <taxon>Endopterygota</taxon>
        <taxon>Diptera</taxon>
        <taxon>Brachycera</taxon>
        <taxon>Muscomorpha</taxon>
        <taxon>Tephritoidea</taxon>
        <taxon>Tephritidae</taxon>
        <taxon>Bactrocera</taxon>
        <taxon>Bactrocera</taxon>
    </lineage>
</organism>
<evidence type="ECO:0000256" key="1">
    <source>
        <dbReference type="ARBA" id="ARBA00006432"/>
    </source>
</evidence>
<keyword evidence="8" id="KW-0812">Transmembrane</keyword>
<dbReference type="AlphaFoldDB" id="A0A0K8U315"/>
<keyword evidence="8" id="KW-0472">Membrane</keyword>
<keyword evidence="2" id="KW-0436">Ligase</keyword>
<dbReference type="Gene3D" id="3.40.50.12780">
    <property type="entry name" value="N-terminal domain of ligase-like"/>
    <property type="match status" value="1"/>
</dbReference>
<dbReference type="SUPFAM" id="SSF56801">
    <property type="entry name" value="Acetyl-CoA synthetase-like"/>
    <property type="match status" value="1"/>
</dbReference>
<name>A0A0K8U315_BACLA</name>
<evidence type="ECO:0000256" key="3">
    <source>
        <dbReference type="ARBA" id="ARBA00022741"/>
    </source>
</evidence>
<comment type="similarity">
    <text evidence="1">Belongs to the ATP-dependent AMP-binding enzyme family.</text>
</comment>
<dbReference type="InterPro" id="IPR000873">
    <property type="entry name" value="AMP-dep_synth/lig_dom"/>
</dbReference>
<dbReference type="GO" id="GO:0044539">
    <property type="term" value="P:long-chain fatty acid import into cell"/>
    <property type="evidence" value="ECO:0007669"/>
    <property type="project" value="TreeGrafter"/>
</dbReference>
<feature type="transmembrane region" description="Helical" evidence="8">
    <location>
        <begin position="14"/>
        <end position="30"/>
    </location>
</feature>
<sequence length="344" mass="38771">MQILLELNFKQRNSTRLVVLIFGLLAFIAFKDSTNGCLFLGAALALMFRNPTLVYAFGTTVKRDIIAGYRFLRMNLFIMRMERKQWTIARIFQERVKKQPKKPCFIMDDRSLSFQWIENYTNKVGAYFKAQGLKHGDCVALVMETRPEYVCLWLGLSKIGVVTALINSNLRRDTLLHSIKVAKANIIIIGTELSKALEEIYDEVDIKTLPIYQFSDEEQRDNDNFKLFKGAVDLTAALELQPIEDLSADIAACSTKDKLLFVYTSGTTGLPKAAVINNLRYLFMASGIHHMLSLNAGDIIYTALPLYHTAGGIVGVGNALIHGCTIVMRKKVFSIKFLEGLHQI</sequence>
<keyword evidence="8" id="KW-1133">Transmembrane helix</keyword>
<dbReference type="Pfam" id="PF00501">
    <property type="entry name" value="AMP-binding"/>
    <property type="match status" value="1"/>
</dbReference>
<keyword evidence="3" id="KW-0547">Nucleotide-binding</keyword>
<evidence type="ECO:0000256" key="8">
    <source>
        <dbReference type="SAM" id="Phobius"/>
    </source>
</evidence>
<comment type="catalytic activity">
    <reaction evidence="5">
        <text>a very long-chain fatty acid + ATP + CoA = a very long-chain fatty acyl-CoA + AMP + diphosphate</text>
        <dbReference type="Rhea" id="RHEA:54536"/>
        <dbReference type="ChEBI" id="CHEBI:30616"/>
        <dbReference type="ChEBI" id="CHEBI:33019"/>
        <dbReference type="ChEBI" id="CHEBI:57287"/>
        <dbReference type="ChEBI" id="CHEBI:58950"/>
        <dbReference type="ChEBI" id="CHEBI:138261"/>
        <dbReference type="ChEBI" id="CHEBI:456215"/>
    </reaction>
    <physiologicalReaction direction="left-to-right" evidence="5">
        <dbReference type="Rhea" id="RHEA:54537"/>
    </physiologicalReaction>
</comment>
<evidence type="ECO:0000259" key="9">
    <source>
        <dbReference type="Pfam" id="PF00501"/>
    </source>
</evidence>